<dbReference type="InterPro" id="IPR009057">
    <property type="entry name" value="Homeodomain-like_sf"/>
</dbReference>
<evidence type="ECO:0000256" key="2">
    <source>
        <dbReference type="PROSITE-ProRule" id="PRU00335"/>
    </source>
</evidence>
<dbReference type="SUPFAM" id="SSF46689">
    <property type="entry name" value="Homeodomain-like"/>
    <property type="match status" value="1"/>
</dbReference>
<dbReference type="Proteomes" id="UP001597079">
    <property type="component" value="Unassembled WGS sequence"/>
</dbReference>
<accession>A0ABW4JNB6</accession>
<evidence type="ECO:0000256" key="1">
    <source>
        <dbReference type="ARBA" id="ARBA00023125"/>
    </source>
</evidence>
<dbReference type="Pfam" id="PF00440">
    <property type="entry name" value="TetR_N"/>
    <property type="match status" value="1"/>
</dbReference>
<name>A0ABW4JNB6_9BACL</name>
<dbReference type="PRINTS" id="PR00455">
    <property type="entry name" value="HTHTETR"/>
</dbReference>
<dbReference type="PROSITE" id="PS50977">
    <property type="entry name" value="HTH_TETR_2"/>
    <property type="match status" value="1"/>
</dbReference>
<sequence length="184" mass="21542">MKKVDPRVKRTNRLLIDALIELVAEQGYDAVTVREIVKRAEVNRSTFYLHFRDKQDILNCMEDHILNELGESVRNPTFTYESALRNYEASKTPIYSTIALFKHVEKYATLYRKMLVERDFRARVTQVIRKEVLPLTPGDLEAAFASHGIIGVILYWLEGGMKESVQEMSLWLTRFSLYPLRHFE</sequence>
<proteinExistence type="predicted"/>
<dbReference type="Pfam" id="PF14278">
    <property type="entry name" value="TetR_C_8"/>
    <property type="match status" value="1"/>
</dbReference>
<keyword evidence="1 2" id="KW-0238">DNA-binding</keyword>
<evidence type="ECO:0000313" key="4">
    <source>
        <dbReference type="EMBL" id="MFD1676615.1"/>
    </source>
</evidence>
<reference evidence="5" key="1">
    <citation type="journal article" date="2019" name="Int. J. Syst. Evol. Microbiol.">
        <title>The Global Catalogue of Microorganisms (GCM) 10K type strain sequencing project: providing services to taxonomists for standard genome sequencing and annotation.</title>
        <authorList>
            <consortium name="The Broad Institute Genomics Platform"/>
            <consortium name="The Broad Institute Genome Sequencing Center for Infectious Disease"/>
            <person name="Wu L."/>
            <person name="Ma J."/>
        </authorList>
    </citation>
    <scope>NUCLEOTIDE SEQUENCE [LARGE SCALE GENOMIC DNA]</scope>
    <source>
        <strain evidence="5">CGMCC 1.12286</strain>
    </source>
</reference>
<dbReference type="RefSeq" id="WP_377944520.1">
    <property type="nucleotide sequence ID" value="NZ_JBHUCX010000073.1"/>
</dbReference>
<organism evidence="4 5">
    <name type="scientific">Alicyclobacillus fodiniaquatilis</name>
    <dbReference type="NCBI Taxonomy" id="1661150"/>
    <lineage>
        <taxon>Bacteria</taxon>
        <taxon>Bacillati</taxon>
        <taxon>Bacillota</taxon>
        <taxon>Bacilli</taxon>
        <taxon>Bacillales</taxon>
        <taxon>Alicyclobacillaceae</taxon>
        <taxon>Alicyclobacillus</taxon>
    </lineage>
</organism>
<evidence type="ECO:0000313" key="5">
    <source>
        <dbReference type="Proteomes" id="UP001597079"/>
    </source>
</evidence>
<feature type="DNA-binding region" description="H-T-H motif" evidence="2">
    <location>
        <begin position="32"/>
        <end position="51"/>
    </location>
</feature>
<dbReference type="InterPro" id="IPR001647">
    <property type="entry name" value="HTH_TetR"/>
</dbReference>
<dbReference type="PANTHER" id="PTHR43479">
    <property type="entry name" value="ACREF/ENVCD OPERON REPRESSOR-RELATED"/>
    <property type="match status" value="1"/>
</dbReference>
<gene>
    <name evidence="4" type="ORF">ACFSB2_18135</name>
</gene>
<dbReference type="Gene3D" id="1.10.357.10">
    <property type="entry name" value="Tetracycline Repressor, domain 2"/>
    <property type="match status" value="1"/>
</dbReference>
<dbReference type="InterPro" id="IPR039532">
    <property type="entry name" value="TetR_C_Firmicutes"/>
</dbReference>
<dbReference type="PANTHER" id="PTHR43479:SF7">
    <property type="entry name" value="TETR-FAMILY TRANSCRIPTIONAL REGULATOR"/>
    <property type="match status" value="1"/>
</dbReference>
<protein>
    <submittedName>
        <fullName evidence="4">TetR/AcrR family transcriptional regulator</fullName>
    </submittedName>
</protein>
<dbReference type="EMBL" id="JBHUCX010000073">
    <property type="protein sequence ID" value="MFD1676615.1"/>
    <property type="molecule type" value="Genomic_DNA"/>
</dbReference>
<keyword evidence="5" id="KW-1185">Reference proteome</keyword>
<comment type="caution">
    <text evidence="4">The sequence shown here is derived from an EMBL/GenBank/DDBJ whole genome shotgun (WGS) entry which is preliminary data.</text>
</comment>
<evidence type="ECO:0000259" key="3">
    <source>
        <dbReference type="PROSITE" id="PS50977"/>
    </source>
</evidence>
<feature type="domain" description="HTH tetR-type" evidence="3">
    <location>
        <begin position="9"/>
        <end position="69"/>
    </location>
</feature>
<dbReference type="InterPro" id="IPR050624">
    <property type="entry name" value="HTH-type_Tx_Regulator"/>
</dbReference>